<dbReference type="STRING" id="267377.MMP1653"/>
<organism evidence="2">
    <name type="scientific">Methanococcus maripaludis (strain DSM 14266 / JCM 13030 / NBRC 101832 / S2 / LL)</name>
    <dbReference type="NCBI Taxonomy" id="267377"/>
    <lineage>
        <taxon>Archaea</taxon>
        <taxon>Methanobacteriati</taxon>
        <taxon>Methanobacteriota</taxon>
        <taxon>Methanomada group</taxon>
        <taxon>Methanococci</taxon>
        <taxon>Methanococcales</taxon>
        <taxon>Methanococcaceae</taxon>
        <taxon>Methanococcus</taxon>
    </lineage>
</organism>
<keyword evidence="2" id="KW-1185">Reference proteome</keyword>
<dbReference type="AlphaFoldDB" id="Q6LWQ4"/>
<dbReference type="EMBL" id="BX950229">
    <property type="protein sequence ID" value="CAF31209.1"/>
    <property type="molecule type" value="Genomic_DNA"/>
</dbReference>
<proteinExistence type="predicted"/>
<reference evidence="1 2" key="1">
    <citation type="journal article" date="2004" name="J. Bacteriol.">
        <title>Complete genome sequence of the genetically tractable hydrogenotrophic methanogen Methanococcus maripaludis.</title>
        <authorList>
            <person name="Hendrickson E.L."/>
            <person name="Kaul R."/>
            <person name="Zhou Y."/>
            <person name="Bovee D."/>
            <person name="Chapman P."/>
            <person name="Chung J."/>
            <person name="Conway de Macario E."/>
            <person name="Dodsworth J.A."/>
            <person name="Gillett W."/>
            <person name="Graham D.E."/>
            <person name="Hackett M."/>
            <person name="Haydock A.K."/>
            <person name="Kang A."/>
            <person name="Land M.L."/>
            <person name="Levy R."/>
            <person name="Lie T.J."/>
            <person name="Major T.A."/>
            <person name="Moore B.C."/>
            <person name="Porat I."/>
            <person name="Palmeiri A."/>
            <person name="Rouse G."/>
            <person name="Saenphimmachak C."/>
            <person name="Soll D."/>
            <person name="Van Dien S."/>
            <person name="Wang T."/>
            <person name="Whitman W.B."/>
            <person name="Xia Q."/>
            <person name="Zhang Y."/>
            <person name="Larimer F.W."/>
            <person name="Olson M.V."/>
            <person name="Leigh J.A."/>
        </authorList>
    </citation>
    <scope>NUCLEOTIDE SEQUENCE [LARGE SCALE GENOMIC DNA]</scope>
    <source>
        <strain evidence="2">S2 / LL</strain>
    </source>
</reference>
<dbReference type="KEGG" id="mmp:MMP1653"/>
<evidence type="ECO:0000313" key="2">
    <source>
        <dbReference type="Proteomes" id="UP000000590"/>
    </source>
</evidence>
<dbReference type="Proteomes" id="UP000000590">
    <property type="component" value="Chromosome"/>
</dbReference>
<name>Q6LWQ4_METMP</name>
<sequence>MILFESFFGEAMYRELSKEELLEKFDEYITSEDIKKRAESTKILGYLGINDIKSRMDNILSLTFENDISIRLNLITAFSNILNKFPEVFSELIGCIYYNTEFSNNILSEHAKNEIKALGPEVIERHVEHFRNGIYSKNTEERLKSVILLSLISRFSPEYLDKALSEIVMASTYDSSALIQLLALGTLDDFSEINRNFLRYSYLVFNKKMDITPLNKSKTGAEITKSLIRLTVSDEIDGNTINELLKYLSIENDFCTLLAAISLQNNILKVEKNFEDYPLIFQDQLSKFYKKHPNNVQQLISYSLILDITHSLNLEIKNVDFEKIFYYLKKNISGKDHISKAFSLIILYLLHKMEKLNLDEEIDEIFDNYPFENILKEHPLCYYFGMPLLAEKYNTLPEVDKSPYLIRSLELKMQYMAPTERHHYIKSAEKNIKSDYWLERYNGAKKIGSALYFDESKEFMDFELVKSIIHDEIYLVRNIGIWILRILVKYNIKLPERIILEVIHDLNSPYWELRFEYYLLLNELLEKRPELLTEFNTASKIKSILGSHYVNENYPPFKIAIKSILDKILKNLENTPKKFQDELSGELYSEQLFENPVTSAAFLEKLKINLDSYILKNDEKNILKVLTFLKTHESKVDCSYLLEELVKLKDNYPDANYFLNNIKNRYKLIPKPLEIRILNSLNNPIPEYKKDGLEEIITYLNEGFKINNGIGLKIKEILVMYRDEKLTDLCINILNLQNDIESKRLIFEKREFDTHLNDLKEIKEKSDENIKQMSTEELYVKLSSQLHKTSEYDYQSINFNDILYFLSDYSKRPSVILTTMILKILKNVITDPNSNILNSPDIDNPKVLENLYYLIYSTDYEILSKNAIILTVEIVKNKPEWLLRNITNVSKNKNWPLFLNSLLDYPDNKVLGETINAFNYYAKNSNSFDLSAEFLEKLVNRLDTSNWENFKKIVKVLGNYEMDEKMLNRFSKLLLEKIENSNDDSKLILLRFFKIQDISRLNSNLVAQLLNLKNSKNYDIKRDIEEIESMKIKLRG</sequence>
<dbReference type="HOGENOM" id="CLU_294355_0_0_2"/>
<dbReference type="SUPFAM" id="SSF48371">
    <property type="entry name" value="ARM repeat"/>
    <property type="match status" value="2"/>
</dbReference>
<dbReference type="eggNOG" id="arCOG07638">
    <property type="taxonomic scope" value="Archaea"/>
</dbReference>
<protein>
    <submittedName>
        <fullName evidence="1">Uncharacterized protein</fullName>
    </submittedName>
</protein>
<dbReference type="EnsemblBacteria" id="CAF31209">
    <property type="protein sequence ID" value="CAF31209"/>
    <property type="gene ID" value="MMP1653"/>
</dbReference>
<accession>Q6LWQ4</accession>
<dbReference type="PATRIC" id="fig|267377.15.peg.1692"/>
<dbReference type="InterPro" id="IPR016024">
    <property type="entry name" value="ARM-type_fold"/>
</dbReference>
<gene>
    <name evidence="1" type="ordered locus">MMP1653</name>
</gene>
<evidence type="ECO:0000313" key="1">
    <source>
        <dbReference type="EMBL" id="CAF31209.1"/>
    </source>
</evidence>